<proteinExistence type="predicted"/>
<dbReference type="Proteomes" id="UP000243217">
    <property type="component" value="Unassembled WGS sequence"/>
</dbReference>
<dbReference type="EMBL" id="JNBS01003850">
    <property type="protein sequence ID" value="OQR85196.1"/>
    <property type="molecule type" value="Genomic_DNA"/>
</dbReference>
<gene>
    <name evidence="1" type="ORF">THRCLA_23051</name>
</gene>
<organism evidence="1 2">
    <name type="scientific">Thraustotheca clavata</name>
    <dbReference type="NCBI Taxonomy" id="74557"/>
    <lineage>
        <taxon>Eukaryota</taxon>
        <taxon>Sar</taxon>
        <taxon>Stramenopiles</taxon>
        <taxon>Oomycota</taxon>
        <taxon>Saprolegniomycetes</taxon>
        <taxon>Saprolegniales</taxon>
        <taxon>Achlyaceae</taxon>
        <taxon>Thraustotheca</taxon>
    </lineage>
</organism>
<name>A0A1V9YHN0_9STRA</name>
<accession>A0A1V9YHN0</accession>
<reference evidence="1 2" key="1">
    <citation type="journal article" date="2014" name="Genome Biol. Evol.">
        <title>The secreted proteins of Achlya hypogyna and Thraustotheca clavata identify the ancestral oomycete secretome and reveal gene acquisitions by horizontal gene transfer.</title>
        <authorList>
            <person name="Misner I."/>
            <person name="Blouin N."/>
            <person name="Leonard G."/>
            <person name="Richards T.A."/>
            <person name="Lane C.E."/>
        </authorList>
    </citation>
    <scope>NUCLEOTIDE SEQUENCE [LARGE SCALE GENOMIC DNA]</scope>
    <source>
        <strain evidence="1 2">ATCC 34112</strain>
    </source>
</reference>
<dbReference type="OrthoDB" id="74791at2759"/>
<comment type="caution">
    <text evidence="1">The sequence shown here is derived from an EMBL/GenBank/DDBJ whole genome shotgun (WGS) entry which is preliminary data.</text>
</comment>
<sequence>MLPVNARFDYLQTIQPAAICRAYGCDAVETQHHAFQDCPRIRPLWDFHSTAWDCFGVDFNWSSISGDVYD</sequence>
<dbReference type="AlphaFoldDB" id="A0A1V9YHN0"/>
<evidence type="ECO:0000313" key="1">
    <source>
        <dbReference type="EMBL" id="OQR85196.1"/>
    </source>
</evidence>
<evidence type="ECO:0000313" key="2">
    <source>
        <dbReference type="Proteomes" id="UP000243217"/>
    </source>
</evidence>
<keyword evidence="2" id="KW-1185">Reference proteome</keyword>
<dbReference type="STRING" id="74557.A0A1V9YHN0"/>
<protein>
    <submittedName>
        <fullName evidence="1">Uncharacterized protein</fullName>
    </submittedName>
</protein>